<dbReference type="eggNOG" id="ENOG502Z9HH">
    <property type="taxonomic scope" value="Bacteria"/>
</dbReference>
<reference evidence="1 2" key="1">
    <citation type="journal article" date="2013" name="Genome Announc.">
        <title>Genome Sequence of Novosphingobium lindaniclasticum LE124T, Isolated from a Hexachlorocyclohexane Dumpsite.</title>
        <authorList>
            <person name="Saxena A."/>
            <person name="Nayyar N."/>
            <person name="Sangwan N."/>
            <person name="Kumari R."/>
            <person name="Khurana J.P."/>
            <person name="Lal R."/>
        </authorList>
    </citation>
    <scope>NUCLEOTIDE SEQUENCE [LARGE SCALE GENOMIC DNA]</scope>
    <source>
        <strain evidence="1 2">LE124</strain>
    </source>
</reference>
<evidence type="ECO:0000313" key="1">
    <source>
        <dbReference type="EMBL" id="EQB13751.1"/>
    </source>
</evidence>
<protein>
    <submittedName>
        <fullName evidence="1">Uncharacterized protein</fullName>
    </submittedName>
</protein>
<dbReference type="AlphaFoldDB" id="T0HBP3"/>
<organism evidence="1 2">
    <name type="scientific">Novosphingobium lindaniclasticum LE124</name>
    <dbReference type="NCBI Taxonomy" id="1096930"/>
    <lineage>
        <taxon>Bacteria</taxon>
        <taxon>Pseudomonadati</taxon>
        <taxon>Pseudomonadota</taxon>
        <taxon>Alphaproteobacteria</taxon>
        <taxon>Sphingomonadales</taxon>
        <taxon>Sphingomonadaceae</taxon>
        <taxon>Novosphingobium</taxon>
    </lineage>
</organism>
<comment type="caution">
    <text evidence="1">The sequence shown here is derived from an EMBL/GenBank/DDBJ whole genome shotgun (WGS) entry which is preliminary data.</text>
</comment>
<sequence length="186" mass="21685">MFPDVLCRTNIKLRHRGRVLTDVDLAAFDPIYGDLMLFQLKHQDTPGPDLKAENSRMPRFLRECTEWLDVVADWLGTADETTLRNAFRLPRGAKISRVRKLIVARHHAYPLAGTSIDENTAYATWMQFYNAGQVMIARQGNLRSMNGLYAILREHVVRAPVRHHHEVQPKRFRLHDLEYEIVQRKN</sequence>
<proteinExistence type="predicted"/>
<gene>
    <name evidence="1" type="ORF">L284_13840</name>
</gene>
<accession>T0HBP3</accession>
<keyword evidence="2" id="KW-1185">Reference proteome</keyword>
<dbReference type="EMBL" id="ATHL01000086">
    <property type="protein sequence ID" value="EQB13751.1"/>
    <property type="molecule type" value="Genomic_DNA"/>
</dbReference>
<name>T0HBP3_9SPHN</name>
<dbReference type="Proteomes" id="UP000015527">
    <property type="component" value="Unassembled WGS sequence"/>
</dbReference>
<evidence type="ECO:0000313" key="2">
    <source>
        <dbReference type="Proteomes" id="UP000015527"/>
    </source>
</evidence>